<dbReference type="Gene3D" id="1.20.1560.10">
    <property type="entry name" value="ABC transporter type 1, transmembrane domain"/>
    <property type="match status" value="1"/>
</dbReference>
<dbReference type="RefSeq" id="WP_207114550.1">
    <property type="nucleotide sequence ID" value="NZ_CP147246.1"/>
</dbReference>
<evidence type="ECO:0000256" key="7">
    <source>
        <dbReference type="SAM" id="Phobius"/>
    </source>
</evidence>
<dbReference type="GO" id="GO:0005886">
    <property type="term" value="C:plasma membrane"/>
    <property type="evidence" value="ECO:0007669"/>
    <property type="project" value="UniProtKB-SubCell"/>
</dbReference>
<keyword evidence="6 7" id="KW-0472">Membrane</keyword>
<keyword evidence="5 7" id="KW-1133">Transmembrane helix</keyword>
<feature type="domain" description="ABC transmembrane type-1" evidence="9">
    <location>
        <begin position="36"/>
        <end position="317"/>
    </location>
</feature>
<accession>A0AAQ3W0H4</accession>
<dbReference type="CDD" id="cd03228">
    <property type="entry name" value="ABCC_MRP_Like"/>
    <property type="match status" value="1"/>
</dbReference>
<dbReference type="SUPFAM" id="SSF90123">
    <property type="entry name" value="ABC transporter transmembrane region"/>
    <property type="match status" value="1"/>
</dbReference>
<name>A0AAQ3W0H4_9ENTE</name>
<dbReference type="GO" id="GO:0015421">
    <property type="term" value="F:ABC-type oligopeptide transporter activity"/>
    <property type="evidence" value="ECO:0007669"/>
    <property type="project" value="TreeGrafter"/>
</dbReference>
<sequence>MDKSPFGAFTLFNSLQNINMKNIIFLSKKLSKKKLIAFSILFLFISLSNLITPFLSSFIVSQYVEGQLVENIRNLILIFSIQIIFLVFRFFYEYKKSKFLFYTDFNLKSNFLSVLQEKTLTFSLTKRTGEVQYRMFNDIATMIRGIETFYINTPSVLLTLLIVIIIVARISFLILIFSIIMIIVLVIQFIYFQSPLKKSFEETKKLEQDLVGEMNEHFDRIEIIQLYNKESSSLISFDLKFGDLIAKYLKQKKINLLGVSFSSIIVQVWLIGITVISMVLLSTGDISLGQFVLLSQMVYFLPTSIGSLLNTVWEYQDCSVSIQRFKTFMEDSQLNEGDVKIYSIDSITFENVEVILNSHTISPEINLSVEKGDFVLIKGENGAGKSSLIRILSKLLPLECGNIHINHIDLNKVEKRSLRERLSVATQTSYIFQNSLEENVFLSDGNNNIYMKMKQILSIDDKLTQKNVRVLSGGERQKINLMRAFVRDKEIMILDEPFSGLDQQSIENLLEYLAATKNNKIYFVVTHDNYFDQLANKIIQL</sequence>
<evidence type="ECO:0000313" key="10">
    <source>
        <dbReference type="EMBL" id="WYJ92541.1"/>
    </source>
</evidence>
<dbReference type="Pfam" id="PF00005">
    <property type="entry name" value="ABC_tran"/>
    <property type="match status" value="1"/>
</dbReference>
<dbReference type="Pfam" id="PF00664">
    <property type="entry name" value="ABC_membrane"/>
    <property type="match status" value="1"/>
</dbReference>
<evidence type="ECO:0000259" key="8">
    <source>
        <dbReference type="PROSITE" id="PS50893"/>
    </source>
</evidence>
<dbReference type="EMBL" id="CP147246">
    <property type="protein sequence ID" value="WYJ92541.1"/>
    <property type="molecule type" value="Genomic_DNA"/>
</dbReference>
<dbReference type="InterPro" id="IPR003439">
    <property type="entry name" value="ABC_transporter-like_ATP-bd"/>
</dbReference>
<feature type="domain" description="ABC transporter" evidence="8">
    <location>
        <begin position="347"/>
        <end position="541"/>
    </location>
</feature>
<feature type="transmembrane region" description="Helical" evidence="7">
    <location>
        <begin position="149"/>
        <end position="168"/>
    </location>
</feature>
<dbReference type="GO" id="GO:0005524">
    <property type="term" value="F:ATP binding"/>
    <property type="evidence" value="ECO:0007669"/>
    <property type="project" value="UniProtKB-KW"/>
</dbReference>
<feature type="transmembrane region" description="Helical" evidence="7">
    <location>
        <begin position="35"/>
        <end position="60"/>
    </location>
</feature>
<keyword evidence="4" id="KW-0067">ATP-binding</keyword>
<dbReference type="InterPro" id="IPR011527">
    <property type="entry name" value="ABC1_TM_dom"/>
</dbReference>
<dbReference type="InterPro" id="IPR003593">
    <property type="entry name" value="AAA+_ATPase"/>
</dbReference>
<evidence type="ECO:0000256" key="6">
    <source>
        <dbReference type="ARBA" id="ARBA00023136"/>
    </source>
</evidence>
<proteinExistence type="predicted"/>
<evidence type="ECO:0008006" key="12">
    <source>
        <dbReference type="Google" id="ProtNLM"/>
    </source>
</evidence>
<dbReference type="AlphaFoldDB" id="A0AAQ3W0H4"/>
<protein>
    <recommendedName>
        <fullName evidence="12">ABC transporter ATP-binding protein</fullName>
    </recommendedName>
</protein>
<organism evidence="10 11">
    <name type="scientific">Candidatus Enterococcus dunnyi</name>
    <dbReference type="NCBI Taxonomy" id="1834192"/>
    <lineage>
        <taxon>Bacteria</taxon>
        <taxon>Bacillati</taxon>
        <taxon>Bacillota</taxon>
        <taxon>Bacilli</taxon>
        <taxon>Lactobacillales</taxon>
        <taxon>Enterococcaceae</taxon>
        <taxon>Enterococcus</taxon>
    </lineage>
</organism>
<evidence type="ECO:0000256" key="3">
    <source>
        <dbReference type="ARBA" id="ARBA00022741"/>
    </source>
</evidence>
<evidence type="ECO:0000313" key="11">
    <source>
        <dbReference type="Proteomes" id="UP000196151"/>
    </source>
</evidence>
<dbReference type="InterPro" id="IPR027417">
    <property type="entry name" value="P-loop_NTPase"/>
</dbReference>
<dbReference type="Gene3D" id="3.40.50.300">
    <property type="entry name" value="P-loop containing nucleotide triphosphate hydrolases"/>
    <property type="match status" value="1"/>
</dbReference>
<evidence type="ECO:0000256" key="5">
    <source>
        <dbReference type="ARBA" id="ARBA00022989"/>
    </source>
</evidence>
<evidence type="ECO:0000256" key="2">
    <source>
        <dbReference type="ARBA" id="ARBA00022692"/>
    </source>
</evidence>
<dbReference type="InterPro" id="IPR036640">
    <property type="entry name" value="ABC1_TM_sf"/>
</dbReference>
<dbReference type="PROSITE" id="PS50893">
    <property type="entry name" value="ABC_TRANSPORTER_2"/>
    <property type="match status" value="1"/>
</dbReference>
<feature type="transmembrane region" description="Helical" evidence="7">
    <location>
        <begin position="293"/>
        <end position="313"/>
    </location>
</feature>
<gene>
    <name evidence="10" type="ORF">A5889_000020</name>
</gene>
<feature type="transmembrane region" description="Helical" evidence="7">
    <location>
        <begin position="256"/>
        <end position="281"/>
    </location>
</feature>
<feature type="transmembrane region" description="Helical" evidence="7">
    <location>
        <begin position="174"/>
        <end position="192"/>
    </location>
</feature>
<keyword evidence="2 7" id="KW-0812">Transmembrane</keyword>
<dbReference type="PROSITE" id="PS50929">
    <property type="entry name" value="ABC_TM1F"/>
    <property type="match status" value="1"/>
</dbReference>
<feature type="transmembrane region" description="Helical" evidence="7">
    <location>
        <begin position="72"/>
        <end position="92"/>
    </location>
</feature>
<dbReference type="PANTHER" id="PTHR43394:SF1">
    <property type="entry name" value="ATP-BINDING CASSETTE SUB-FAMILY B MEMBER 10, MITOCHONDRIAL"/>
    <property type="match status" value="1"/>
</dbReference>
<dbReference type="Proteomes" id="UP000196151">
    <property type="component" value="Chromosome"/>
</dbReference>
<keyword evidence="11" id="KW-1185">Reference proteome</keyword>
<dbReference type="GO" id="GO:0016887">
    <property type="term" value="F:ATP hydrolysis activity"/>
    <property type="evidence" value="ECO:0007669"/>
    <property type="project" value="InterPro"/>
</dbReference>
<reference evidence="10" key="1">
    <citation type="submission" date="2017-05" db="EMBL/GenBank/DDBJ databases">
        <authorList>
            <consortium name="The Broad Institute Genomics Platform"/>
            <consortium name="The Broad Institute Genomic Center for Infectious Diseases"/>
            <person name="Earl A."/>
            <person name="Manson A."/>
            <person name="Schwartman J."/>
            <person name="Gilmore M."/>
            <person name="Abouelleil A."/>
            <person name="Cao P."/>
            <person name="Chapman S."/>
            <person name="Cusick C."/>
            <person name="Shea T."/>
            <person name="Young S."/>
            <person name="Neafsey D."/>
            <person name="Nusbaum C."/>
            <person name="Birren B."/>
        </authorList>
    </citation>
    <scope>NUCLEOTIDE SEQUENCE</scope>
    <source>
        <strain evidence="10">9D6_DIV0238</strain>
    </source>
</reference>
<dbReference type="InterPro" id="IPR039421">
    <property type="entry name" value="Type_1_exporter"/>
</dbReference>
<dbReference type="SUPFAM" id="SSF52540">
    <property type="entry name" value="P-loop containing nucleoside triphosphate hydrolases"/>
    <property type="match status" value="1"/>
</dbReference>
<evidence type="ECO:0000256" key="4">
    <source>
        <dbReference type="ARBA" id="ARBA00022840"/>
    </source>
</evidence>
<reference evidence="10" key="2">
    <citation type="submission" date="2024-03" db="EMBL/GenBank/DDBJ databases">
        <title>The Genome Sequence of Enterococcus sp. DIV0238c.</title>
        <authorList>
            <consortium name="The Broad Institute Genomics Platform"/>
            <consortium name="The Broad Institute Microbial Omics Core"/>
            <consortium name="The Broad Institute Genomic Center for Infectious Diseases"/>
            <person name="Earl A."/>
            <person name="Manson A."/>
            <person name="Gilmore M."/>
            <person name="Schwartman J."/>
            <person name="Shea T."/>
            <person name="Abouelleil A."/>
            <person name="Cao P."/>
            <person name="Chapman S."/>
            <person name="Cusick C."/>
            <person name="Young S."/>
            <person name="Neafsey D."/>
            <person name="Nusbaum C."/>
            <person name="Birren B."/>
        </authorList>
    </citation>
    <scope>NUCLEOTIDE SEQUENCE</scope>
    <source>
        <strain evidence="10">9D6_DIV0238</strain>
    </source>
</reference>
<dbReference type="SMART" id="SM00382">
    <property type="entry name" value="AAA"/>
    <property type="match status" value="1"/>
</dbReference>
<dbReference type="PANTHER" id="PTHR43394">
    <property type="entry name" value="ATP-DEPENDENT PERMEASE MDL1, MITOCHONDRIAL"/>
    <property type="match status" value="1"/>
</dbReference>
<evidence type="ECO:0000259" key="9">
    <source>
        <dbReference type="PROSITE" id="PS50929"/>
    </source>
</evidence>
<evidence type="ECO:0000256" key="1">
    <source>
        <dbReference type="ARBA" id="ARBA00004651"/>
    </source>
</evidence>
<keyword evidence="3" id="KW-0547">Nucleotide-binding</keyword>
<comment type="subcellular location">
    <subcellularLocation>
        <location evidence="1">Cell membrane</location>
        <topology evidence="1">Multi-pass membrane protein</topology>
    </subcellularLocation>
</comment>